<organism evidence="1 2">
    <name type="scientific">Thalassospira xiamenensis</name>
    <dbReference type="NCBI Taxonomy" id="220697"/>
    <lineage>
        <taxon>Bacteria</taxon>
        <taxon>Pseudomonadati</taxon>
        <taxon>Pseudomonadota</taxon>
        <taxon>Alphaproteobacteria</taxon>
        <taxon>Rhodospirillales</taxon>
        <taxon>Thalassospiraceae</taxon>
        <taxon>Thalassospira</taxon>
    </lineage>
</organism>
<dbReference type="AlphaFoldDB" id="A0A367WZG7"/>
<name>A0A367WZG7_9PROT</name>
<evidence type="ECO:0000313" key="1">
    <source>
        <dbReference type="EMBL" id="RCK46823.1"/>
    </source>
</evidence>
<protein>
    <recommendedName>
        <fullName evidence="3">ThuA-like domain-containing protein</fullName>
    </recommendedName>
</protein>
<dbReference type="SUPFAM" id="SSF52317">
    <property type="entry name" value="Class I glutamine amidotransferase-like"/>
    <property type="match status" value="1"/>
</dbReference>
<comment type="caution">
    <text evidence="1">The sequence shown here is derived from an EMBL/GenBank/DDBJ whole genome shotgun (WGS) entry which is preliminary data.</text>
</comment>
<sequence>MVFPSPALSPGTGFYALFLQETAMGLCLFINPIKGAGDDLPDVGDHAPNIAQIDHYDLSDIDLSPYAALMLPAHLDQRFFGTLTTKIEGFLARGGTLVFNGHVAWPMLPEFETFVPLESQSLENLIIHRLADHPVFEGVDTQHLTFRRGVAGFYARGYNPPPKGAIALHGVGPDRLPCDWVYHRPEGGRILMHAGNDLWMYAGSKDSTARIVPQLCLWAGGDDHGQGGAS</sequence>
<evidence type="ECO:0008006" key="3">
    <source>
        <dbReference type="Google" id="ProtNLM"/>
    </source>
</evidence>
<dbReference type="Proteomes" id="UP000252266">
    <property type="component" value="Unassembled WGS sequence"/>
</dbReference>
<accession>A0A367WZG7</accession>
<dbReference type="InterPro" id="IPR029062">
    <property type="entry name" value="Class_I_gatase-like"/>
</dbReference>
<evidence type="ECO:0000313" key="2">
    <source>
        <dbReference type="Proteomes" id="UP000252266"/>
    </source>
</evidence>
<dbReference type="EMBL" id="JPWJ01000011">
    <property type="protein sequence ID" value="RCK46823.1"/>
    <property type="molecule type" value="Genomic_DNA"/>
</dbReference>
<gene>
    <name evidence="1" type="ORF">TH44_18475</name>
</gene>
<proteinExistence type="predicted"/>
<reference evidence="1 2" key="1">
    <citation type="submission" date="2014-07" db="EMBL/GenBank/DDBJ databases">
        <title>Draft genome sequence of Thalassospira xiamenensis IB13.</title>
        <authorList>
            <person name="Lai Q."/>
            <person name="Shao Z."/>
        </authorList>
    </citation>
    <scope>NUCLEOTIDE SEQUENCE [LARGE SCALE GENOMIC DNA]</scope>
    <source>
        <strain evidence="1 2">IB13</strain>
    </source>
</reference>